<reference evidence="1" key="1">
    <citation type="submission" date="2021-06" db="EMBL/GenBank/DDBJ databases">
        <title>Bradyrhizobium sp. S2-20-1 Genome sequencing.</title>
        <authorList>
            <person name="Jin L."/>
        </authorList>
    </citation>
    <scope>NUCLEOTIDE SEQUENCE</scope>
    <source>
        <strain evidence="1">S2-20-1</strain>
    </source>
</reference>
<dbReference type="RefSeq" id="WP_215623709.1">
    <property type="nucleotide sequence ID" value="NZ_CP076134.1"/>
</dbReference>
<dbReference type="EMBL" id="CP076134">
    <property type="protein sequence ID" value="QWG15146.1"/>
    <property type="molecule type" value="Genomic_DNA"/>
</dbReference>
<protein>
    <submittedName>
        <fullName evidence="1">Uncharacterized protein</fullName>
    </submittedName>
</protein>
<organism evidence="1 2">
    <name type="scientific">Bradyrhizobium sediminis</name>
    <dbReference type="NCBI Taxonomy" id="2840469"/>
    <lineage>
        <taxon>Bacteria</taxon>
        <taxon>Pseudomonadati</taxon>
        <taxon>Pseudomonadota</taxon>
        <taxon>Alphaproteobacteria</taxon>
        <taxon>Hyphomicrobiales</taxon>
        <taxon>Nitrobacteraceae</taxon>
        <taxon>Bradyrhizobium</taxon>
    </lineage>
</organism>
<name>A0A975NIH3_9BRAD</name>
<evidence type="ECO:0000313" key="1">
    <source>
        <dbReference type="EMBL" id="QWG15146.1"/>
    </source>
</evidence>
<dbReference type="Proteomes" id="UP000680839">
    <property type="component" value="Chromosome"/>
</dbReference>
<proteinExistence type="predicted"/>
<accession>A0A975NIH3</accession>
<sequence>MAGEFDKQLERIENTVAEIVEAVRKLRDDRAAAGEAAEVNERLRRFLEQKK</sequence>
<gene>
    <name evidence="1" type="ORF">KMZ29_11060</name>
</gene>
<dbReference type="AlphaFoldDB" id="A0A975NIH3"/>
<evidence type="ECO:0000313" key="2">
    <source>
        <dbReference type="Proteomes" id="UP000680839"/>
    </source>
</evidence>